<feature type="domain" description="PKS/mFAS DH" evidence="8">
    <location>
        <begin position="1"/>
        <end position="266"/>
    </location>
</feature>
<dbReference type="Pfam" id="PF14765">
    <property type="entry name" value="PS-DH"/>
    <property type="match status" value="2"/>
</dbReference>
<feature type="compositionally biased region" description="Low complexity" evidence="5">
    <location>
        <begin position="861"/>
        <end position="913"/>
    </location>
</feature>
<feature type="active site" description="Proton donor; for dehydratase activity" evidence="4">
    <location>
        <position position="1680"/>
    </location>
</feature>
<evidence type="ECO:0000256" key="1">
    <source>
        <dbReference type="ARBA" id="ARBA00022450"/>
    </source>
</evidence>
<evidence type="ECO:0000259" key="6">
    <source>
        <dbReference type="PROSITE" id="PS50075"/>
    </source>
</evidence>
<feature type="region of interest" description="Disordered" evidence="5">
    <location>
        <begin position="835"/>
        <end position="913"/>
    </location>
</feature>
<dbReference type="InterPro" id="IPR020841">
    <property type="entry name" value="PKS_Beta-ketoAc_synthase_dom"/>
</dbReference>
<dbReference type="Pfam" id="PF00550">
    <property type="entry name" value="PP-binding"/>
    <property type="match status" value="3"/>
</dbReference>
<dbReference type="SMART" id="SM00825">
    <property type="entry name" value="PKS_KS"/>
    <property type="match status" value="2"/>
</dbReference>
<dbReference type="Pfam" id="PF02801">
    <property type="entry name" value="Ketoacyl-synt_C"/>
    <property type="match status" value="2"/>
</dbReference>
<dbReference type="InterPro" id="IPR032821">
    <property type="entry name" value="PKS_assoc"/>
</dbReference>
<dbReference type="Pfam" id="PF16197">
    <property type="entry name" value="KAsynt_C_assoc"/>
    <property type="match status" value="2"/>
</dbReference>
<dbReference type="PROSITE" id="PS52019">
    <property type="entry name" value="PKS_MFAS_DH"/>
    <property type="match status" value="2"/>
</dbReference>
<evidence type="ECO:0000256" key="5">
    <source>
        <dbReference type="SAM" id="MobiDB-lite"/>
    </source>
</evidence>
<feature type="compositionally biased region" description="Low complexity" evidence="5">
    <location>
        <begin position="2962"/>
        <end position="2982"/>
    </location>
</feature>
<dbReference type="Proteomes" id="UP000509335">
    <property type="component" value="Chromosome"/>
</dbReference>
<keyword evidence="2" id="KW-0597">Phosphoprotein</keyword>
<feature type="domain" description="Ketosynthase family 3 (KS3)" evidence="7">
    <location>
        <begin position="1907"/>
        <end position="2320"/>
    </location>
</feature>
<accession>A0A7H8XKZ9</accession>
<feature type="active site" description="Proton donor; for dehydratase activity" evidence="4">
    <location>
        <position position="178"/>
    </location>
</feature>
<evidence type="ECO:0000313" key="9">
    <source>
        <dbReference type="EMBL" id="QLD25350.1"/>
    </source>
</evidence>
<dbReference type="InterPro" id="IPR042104">
    <property type="entry name" value="PKS_dehydratase_sf"/>
</dbReference>
<dbReference type="Pfam" id="PF08659">
    <property type="entry name" value="KR"/>
    <property type="match status" value="2"/>
</dbReference>
<dbReference type="PROSITE" id="PS52004">
    <property type="entry name" value="KS3_2"/>
    <property type="match status" value="2"/>
</dbReference>
<feature type="region of interest" description="Disordered" evidence="5">
    <location>
        <begin position="1880"/>
        <end position="1903"/>
    </location>
</feature>
<feature type="region of interest" description="Disordered" evidence="5">
    <location>
        <begin position="1499"/>
        <end position="1528"/>
    </location>
</feature>
<feature type="region of interest" description="Disordered" evidence="5">
    <location>
        <begin position="716"/>
        <end position="736"/>
    </location>
</feature>
<feature type="region of interest" description="Disordered" evidence="5">
    <location>
        <begin position="3052"/>
        <end position="3087"/>
    </location>
</feature>
<feature type="active site" description="Proton acceptor; for dehydratase activity" evidence="4">
    <location>
        <position position="1489"/>
    </location>
</feature>
<dbReference type="InterPro" id="IPR014031">
    <property type="entry name" value="Ketoacyl_synth_C"/>
</dbReference>
<feature type="compositionally biased region" description="Low complexity" evidence="5">
    <location>
        <begin position="1786"/>
        <end position="1799"/>
    </location>
</feature>
<evidence type="ECO:0000256" key="4">
    <source>
        <dbReference type="PROSITE-ProRule" id="PRU01363"/>
    </source>
</evidence>
<sequence>MTYRVETYEKTFAGHEPFIAQHRSSGFGILPASVQLEMALLGVAQRRAFAPLELVDVAFVRPFTVADGERVTGRLDVTFAERTRFELSAVTPDGRKAVSTGTGGPLPADARPPAAWEVTCPVPVPPERIYRGWAEAGLTYGPDFHTVRRLSVGAGAAEASLATVAQPVPWYSHPLLVDGVFQVVSCALQDLADGDAPGPMLPIGVARFTLYANLSALTTGVTVRVRRTAVQDAWSVADAVLLDPAGQVVAELTGVRMRRLPAHRSATAPGLLTRIEWTAADAPAPRRPATGTWVVLRHGGADAAGAATVRALRADGARVVEVLPEGPTPAAGADLRVVPQPDEAAFRQLWEELATPVEGVVHLWNTGPARPEQAELGGGLYACLAALKTLGQRQRTGRFLVVTERAQPVAAGDAPEPARAALWGLVRTAAIEYPGLRPRLVDLDLDPASADALAAELGGDGPVEVGYRAGRRHVPVRAPLRASDGGRPPVRRDGRYLILGGHGGLGLAVARRLAGDGAGLVALVSRSGGTGADADALAGIESYGCRTASFAADVAAPGALTAVVAEIRQRFGDLHGVVHAAGALRDGLLRGTTAEDVAQVLRPKVDGLHELTAAVAGTDLDFAVLFASVSGTFGNLGQGGYAAANAYLDAYAHARGAPWTSVDWGLWGEVGMGTGVAEQLRRRGVRPLGTVEALDALMTVLRDDVRQVVIAHPDAPAGTRAEAATGTASATPPTPVVPAAPVPAPATATGPAPAGDVDAGRTEDGLAEFLAERLGVDGFDRTAPLTDYGINSIMSVELAEELSRRWRVTLPATLFLEYGDFAELAAALATRYAAGPPAAPESAPAAPEPPVAAPATPTPAPAASTPTTPEPEPASVSTPAPVSMPASVSTPASVSMPASVSTPAPEPAARPAARGGDIAVVAVSGDLPGARDLTDLWPMLRSGADAFTEIPAHRWNIDEHFQRRGPEMTGTYCRTGAFVTAIDRLDPRFFGIAVREAQEMDPQQKLLLEHAWSVVDDSGCAGRRDVGVFVGATYTHHRDATGLDAVGPHTALGSMNAVLANRISYALDLTGPSQTVDTLCSSSLVALHQAVVSLRTGQCGAAIVAACHVGLTPWYYRSLSQLGALSPTRPRPFDDRADGFVPGEGAVAVMLKRLDDAERDGDRIHAVIRGAAVNHGGRGSALPVPRSEAQVAVIRAALADAGLAPADISLVETHGTATRLGDPIEIAALAEVFAGDRTEPVHVGSVKANIGHLEPASGLAGLVKVLLCLRHGEIPPLAGFETLGAHIALPAGRLAIPTEPRPWRSVGPRRAGISAFGMGGTNAHVVVEEYVPDPTGVAARPDEPVREHLLVLSAHTPQLLVRRIADVERLIGRDRSVDAGALCFSASVGRAHLPYRIAVLGATADELGAGLRQALRLGPDPSATVLRGATVLAGDPVPCGPDLAGRLAAYVPLTAERIAAGLRTPDGSPTAALAHLYVAGRDVDWRRFHAGGGQRRVPLPSYPFRDLAGPARPGPAGPSRPASPAAPDDRVLDRLLGAHRVFGEETLPAAFLVASGFARAAVLRRLAFTARGTGRHRLTGDASGDTTIFSYGGRPVGHLTVGPAEPADPAPEPVALDALRAGYPRTLDPAGLYAWFAAKHVDFGAPLRVIGHVAYGATGVLTQVDLADADPGVRAVAALDAALQTMAVLTLADPAASTLTYLPVSIGRAVRWGDPAGTRHVHLRLAGQDADGSRRAAATLLDAAGRALVLLDDVVYRPVAAGAPDPGRVTPPAAAPMPDRVPPASGPAAGQPPAGAVPAPSRPRVTEETVVDLVRAVLRDPQVSATSPLAAAGIDSMLATMVAAEVQDRLGATLSPVDVLQARDCRALTAVVASLVPDEPAAPAAPDAPPTPDAAPTGSDAATGGDARDMAIVGIACALPGATDPEGFWSLLAGGGSGVGPAPAFRWPADGDPDGTPVGGFLAQVDEFDARFFDFFAKQAEVLDPQVRWLLRTAWEALESAGTAPLSTPASTGVFVGASYQHYKDYNIPPELDAAAGLGNHNAFLANRVSYFLDLSGPSMTIDTLCSSSLVALHTAVRSIRSGECDQAIVAGVRLAMSPLHYTAMRNLRALSPTGASRAFDAAADGFVPGEGVVTVVVKPLADAVRDGDRIRGVIRGTAVNHGGRTSGLTVPSSSAQRDVILAALRDAGVGPEGIGLVEAHGTGTSLGDPIEVEGLTRAWREFTSRTQFCAIGSVKSNIGHLEPAAGLAGVVKVLLAFERELIPPTLHVNRPNDHIRFEESPFFVADQVVPWPRVVGVPRRGAVSAFGMGGVNAHVILEEPPVAAPRQPVPPRSHLVRVSAASEEAVRRLAAAYAEVFAASDDDRRTADLCHTANVGRSPLGYQSAVTGPTGPALAEQLRAVADGHLPVARVDAALAAAAPPATPDGPPDVWHEALADLARRGHPGIDWAALSAPGSRIVALPTYPFARGHYWHTRSAPATVATTAAAAPSSTAPQPAASAGAPTATAAAPEALCTRWRATAPRTGGSAYGVTVRVVAADRATEGVVSAALSAQGADIAAPGAPARALVVVADPAAPTDAEPDLSGFWEQLREVTATLPAQARVVWVEHRSAPVDEADRALLDPAAAARAFTVRAAAAEHRFAVAALDLDAGDPAETRARQIAAEFAALRPGVNTAVAYRRGIRYAPEQVAARPGPATPLDGDGYHLVTGGLGAIGRRLVAHLVRGGARRVGIVGRSPVDPGAEAFLAQLRPHAEVDYLRCDVADAAALADAAASFGSRWGRLLGVVHCSGGVNPFGSLRRRPWSEAARVAAPKVAGSRNVTRLARAQGAGYVALVSSIAGALPPAGRGLVDYALANAYQLALAEAAGDDGTTVTAHAWPNWVGIGMEADESVAAGHSITLDQALTGFTTHLRTGGGVVFPGAAAPDSAPPTAPPTASAQPAPTAPAMAAPAPTAPGPAAPRPASAARPAAEPAPATAAAPGPTYTLVRDAFVDVLGEDPGDCPLPDLGLDSLVIVDLTNAIERLGGITVDPSLVMRARTMADLAARLPGVAGAQPAAPQEAAGSGTPTPDADGPAPAPAPDLGALLRPLLVHGQQQGH</sequence>
<feature type="active site" description="Proton acceptor; for dehydratase activity" evidence="4">
    <location>
        <position position="22"/>
    </location>
</feature>
<evidence type="ECO:0000259" key="8">
    <source>
        <dbReference type="PROSITE" id="PS52019"/>
    </source>
</evidence>
<feature type="domain" description="Carrier" evidence="6">
    <location>
        <begin position="757"/>
        <end position="832"/>
    </location>
</feature>
<dbReference type="Gene3D" id="3.10.129.110">
    <property type="entry name" value="Polyketide synthase dehydratase"/>
    <property type="match status" value="2"/>
</dbReference>
<feature type="compositionally biased region" description="Low complexity" evidence="5">
    <location>
        <begin position="1894"/>
        <end position="1903"/>
    </location>
</feature>
<dbReference type="GO" id="GO:0031177">
    <property type="term" value="F:phosphopantetheine binding"/>
    <property type="evidence" value="ECO:0007669"/>
    <property type="project" value="InterPro"/>
</dbReference>
<dbReference type="Gene3D" id="1.10.1240.100">
    <property type="match status" value="1"/>
</dbReference>
<dbReference type="KEGG" id="mcab:HXZ27_14960"/>
<dbReference type="InterPro" id="IPR049551">
    <property type="entry name" value="PKS_DH_C"/>
</dbReference>
<dbReference type="InterPro" id="IPR050091">
    <property type="entry name" value="PKS_NRPS_Biosynth_Enz"/>
</dbReference>
<dbReference type="Gene3D" id="1.10.1200.10">
    <property type="entry name" value="ACP-like"/>
    <property type="match status" value="3"/>
</dbReference>
<dbReference type="GO" id="GO:0071770">
    <property type="term" value="P:DIM/DIP cell wall layer assembly"/>
    <property type="evidence" value="ECO:0007669"/>
    <property type="project" value="TreeGrafter"/>
</dbReference>
<dbReference type="Pfam" id="PF00109">
    <property type="entry name" value="ketoacyl-synt"/>
    <property type="match status" value="2"/>
</dbReference>
<dbReference type="CDD" id="cd00833">
    <property type="entry name" value="PKS"/>
    <property type="match status" value="2"/>
</dbReference>
<reference evidence="9 10" key="1">
    <citation type="submission" date="2020-07" db="EMBL/GenBank/DDBJ databases">
        <title>A bifunctional nitrone conjugated secondary metabolite targeting the ribosome.</title>
        <authorList>
            <person name="Limbrick E.M."/>
            <person name="Graf M."/>
            <person name="Derewacz D.K."/>
            <person name="Nguyen F."/>
            <person name="Spraggins J.M."/>
            <person name="Wieland M."/>
            <person name="Ynigez-Gutierrez A.E."/>
            <person name="Reisman B.J."/>
            <person name="Zinshteyn B."/>
            <person name="McCulloch K."/>
            <person name="Iverson T.M."/>
            <person name="Green R."/>
            <person name="Wilson D.N."/>
            <person name="Bachmann B.O."/>
        </authorList>
    </citation>
    <scope>NUCLEOTIDE SEQUENCE [LARGE SCALE GENOMIC DNA]</scope>
    <source>
        <strain evidence="10">aurantiaca</strain>
    </source>
</reference>
<feature type="domain" description="Carrier" evidence="6">
    <location>
        <begin position="1801"/>
        <end position="1876"/>
    </location>
</feature>
<dbReference type="SUPFAM" id="SSF51735">
    <property type="entry name" value="NAD(P)-binding Rossmann-fold domains"/>
    <property type="match status" value="3"/>
</dbReference>
<dbReference type="InterPro" id="IPR006162">
    <property type="entry name" value="Ppantetheine_attach_site"/>
</dbReference>
<dbReference type="SMART" id="SM00826">
    <property type="entry name" value="PKS_DH"/>
    <property type="match status" value="1"/>
</dbReference>
<dbReference type="InterPro" id="IPR057326">
    <property type="entry name" value="KR_dom"/>
</dbReference>
<organism evidence="9 10">
    <name type="scientific">Micromonospora carbonacea</name>
    <dbReference type="NCBI Taxonomy" id="47853"/>
    <lineage>
        <taxon>Bacteria</taxon>
        <taxon>Bacillati</taxon>
        <taxon>Actinomycetota</taxon>
        <taxon>Actinomycetes</taxon>
        <taxon>Micromonosporales</taxon>
        <taxon>Micromonosporaceae</taxon>
        <taxon>Micromonospora</taxon>
    </lineage>
</organism>
<feature type="region of interest" description="C-terminal hotdog fold" evidence="4">
    <location>
        <begin position="1624"/>
        <end position="1765"/>
    </location>
</feature>
<dbReference type="InterPro" id="IPR020807">
    <property type="entry name" value="PKS_DH"/>
</dbReference>
<evidence type="ECO:0000256" key="2">
    <source>
        <dbReference type="ARBA" id="ARBA00022553"/>
    </source>
</evidence>
<protein>
    <submittedName>
        <fullName evidence="9">SDR family NAD(P)-dependent oxidoreductase</fullName>
    </submittedName>
</protein>
<dbReference type="EMBL" id="CP058322">
    <property type="protein sequence ID" value="QLD25350.1"/>
    <property type="molecule type" value="Genomic_DNA"/>
</dbReference>
<feature type="region of interest" description="N-terminal hotdog fold" evidence="4">
    <location>
        <begin position="1"/>
        <end position="110"/>
    </location>
</feature>
<dbReference type="InterPro" id="IPR036736">
    <property type="entry name" value="ACP-like_sf"/>
</dbReference>
<feature type="region of interest" description="N-terminal hotdog fold" evidence="4">
    <location>
        <begin position="1457"/>
        <end position="1606"/>
    </location>
</feature>
<evidence type="ECO:0000256" key="3">
    <source>
        <dbReference type="ARBA" id="ARBA00022679"/>
    </source>
</evidence>
<dbReference type="InterPro" id="IPR009081">
    <property type="entry name" value="PP-bd_ACP"/>
</dbReference>
<dbReference type="PROSITE" id="PS50075">
    <property type="entry name" value="CARRIER"/>
    <property type="match status" value="3"/>
</dbReference>
<gene>
    <name evidence="9" type="ORF">HXZ27_14960</name>
</gene>
<name>A0A7H8XKZ9_9ACTN</name>
<dbReference type="GO" id="GO:0006633">
    <property type="term" value="P:fatty acid biosynthetic process"/>
    <property type="evidence" value="ECO:0007669"/>
    <property type="project" value="TreeGrafter"/>
</dbReference>
<dbReference type="SMART" id="SM00822">
    <property type="entry name" value="PKS_KR"/>
    <property type="match status" value="2"/>
</dbReference>
<feature type="compositionally biased region" description="Pro residues" evidence="5">
    <location>
        <begin position="1773"/>
        <end position="1785"/>
    </location>
</feature>
<dbReference type="Gene3D" id="3.30.70.3290">
    <property type="match status" value="1"/>
</dbReference>
<feature type="region of interest" description="C-terminal hotdog fold" evidence="4">
    <location>
        <begin position="121"/>
        <end position="266"/>
    </location>
</feature>
<dbReference type="SMART" id="SM00823">
    <property type="entry name" value="PKS_PP"/>
    <property type="match status" value="3"/>
</dbReference>
<dbReference type="GO" id="GO:0005886">
    <property type="term" value="C:plasma membrane"/>
    <property type="evidence" value="ECO:0007669"/>
    <property type="project" value="TreeGrafter"/>
</dbReference>
<dbReference type="Gene3D" id="3.40.50.720">
    <property type="entry name" value="NAD(P)-binding Rossmann-like Domain"/>
    <property type="match status" value="2"/>
</dbReference>
<dbReference type="InterPro" id="IPR049552">
    <property type="entry name" value="PKS_DH_N"/>
</dbReference>
<feature type="region of interest" description="Disordered" evidence="5">
    <location>
        <begin position="1761"/>
        <end position="1804"/>
    </location>
</feature>
<feature type="compositionally biased region" description="Pro residues" evidence="5">
    <location>
        <begin position="846"/>
        <end position="860"/>
    </location>
</feature>
<feature type="compositionally biased region" description="Low complexity" evidence="5">
    <location>
        <begin position="835"/>
        <end position="845"/>
    </location>
</feature>
<keyword evidence="1" id="KW-0596">Phosphopantetheine</keyword>
<feature type="compositionally biased region" description="Low complexity" evidence="5">
    <location>
        <begin position="716"/>
        <end position="731"/>
    </location>
</feature>
<feature type="domain" description="PKS/mFAS DH" evidence="8">
    <location>
        <begin position="1457"/>
        <end position="1765"/>
    </location>
</feature>
<dbReference type="PANTHER" id="PTHR43775:SF37">
    <property type="entry name" value="SI:DKEY-61P9.11"/>
    <property type="match status" value="1"/>
</dbReference>
<dbReference type="Pfam" id="PF21089">
    <property type="entry name" value="PKS_DH_N"/>
    <property type="match status" value="1"/>
</dbReference>
<feature type="domain" description="Carrier" evidence="6">
    <location>
        <begin position="2977"/>
        <end position="3052"/>
    </location>
</feature>
<dbReference type="PANTHER" id="PTHR43775">
    <property type="entry name" value="FATTY ACID SYNTHASE"/>
    <property type="match status" value="1"/>
</dbReference>
<dbReference type="SUPFAM" id="SSF47336">
    <property type="entry name" value="ACP-like"/>
    <property type="match status" value="3"/>
</dbReference>
<dbReference type="InterPro" id="IPR013968">
    <property type="entry name" value="PKS_KR"/>
</dbReference>
<dbReference type="Gene3D" id="3.40.47.10">
    <property type="match status" value="2"/>
</dbReference>
<feature type="region of interest" description="Disordered" evidence="5">
    <location>
        <begin position="2919"/>
        <end position="2982"/>
    </location>
</feature>
<feature type="domain" description="Ketosynthase family 3 (KS3)" evidence="7">
    <location>
        <begin position="915"/>
        <end position="1329"/>
    </location>
</feature>
<dbReference type="InterPro" id="IPR016039">
    <property type="entry name" value="Thiolase-like"/>
</dbReference>
<dbReference type="GO" id="GO:0004312">
    <property type="term" value="F:fatty acid synthase activity"/>
    <property type="evidence" value="ECO:0007669"/>
    <property type="project" value="TreeGrafter"/>
</dbReference>
<dbReference type="PROSITE" id="PS00012">
    <property type="entry name" value="PHOSPHOPANTETHEINE"/>
    <property type="match status" value="3"/>
</dbReference>
<keyword evidence="3" id="KW-0808">Transferase</keyword>
<dbReference type="InterPro" id="IPR014030">
    <property type="entry name" value="Ketoacyl_synth_N"/>
</dbReference>
<dbReference type="InterPro" id="IPR049900">
    <property type="entry name" value="PKS_mFAS_DH"/>
</dbReference>
<dbReference type="GO" id="GO:0005737">
    <property type="term" value="C:cytoplasm"/>
    <property type="evidence" value="ECO:0007669"/>
    <property type="project" value="TreeGrafter"/>
</dbReference>
<dbReference type="InterPro" id="IPR020806">
    <property type="entry name" value="PKS_PP-bd"/>
</dbReference>
<evidence type="ECO:0000259" key="7">
    <source>
        <dbReference type="PROSITE" id="PS52004"/>
    </source>
</evidence>
<dbReference type="SUPFAM" id="SSF53901">
    <property type="entry name" value="Thiolase-like"/>
    <property type="match status" value="2"/>
</dbReference>
<feature type="compositionally biased region" description="Low complexity" evidence="5">
    <location>
        <begin position="2935"/>
        <end position="2952"/>
    </location>
</feature>
<dbReference type="InterPro" id="IPR036291">
    <property type="entry name" value="NAD(P)-bd_dom_sf"/>
</dbReference>
<proteinExistence type="predicted"/>
<evidence type="ECO:0000313" key="10">
    <source>
        <dbReference type="Proteomes" id="UP000509335"/>
    </source>
</evidence>